<feature type="chain" id="PRO_5042095528" evidence="1">
    <location>
        <begin position="23"/>
        <end position="224"/>
    </location>
</feature>
<accession>A0AAE4ZC49</accession>
<organism evidence="2 3">
    <name type="scientific">Candidatus Kutchimonas denitrificans</name>
    <dbReference type="NCBI Taxonomy" id="3056748"/>
    <lineage>
        <taxon>Bacteria</taxon>
        <taxon>Pseudomonadati</taxon>
        <taxon>Gemmatimonadota</taxon>
        <taxon>Gemmatimonadia</taxon>
        <taxon>Candidatus Palauibacterales</taxon>
        <taxon>Candidatus Palauibacteraceae</taxon>
        <taxon>Candidatus Kutchimonas</taxon>
    </lineage>
</organism>
<feature type="signal peptide" evidence="1">
    <location>
        <begin position="1"/>
        <end position="22"/>
    </location>
</feature>
<keyword evidence="1" id="KW-0732">Signal</keyword>
<gene>
    <name evidence="2" type="ORF">GWO12_06840</name>
</gene>
<evidence type="ECO:0000256" key="1">
    <source>
        <dbReference type="SAM" id="SignalP"/>
    </source>
</evidence>
<sequence>MLDVGCSPAAILMLATSLAAQATDPIVRAGFGDGWETRWEEVQLDQRVNRFEPIREDGRPVLRVESDGSASALSYMLELAPETVGAISWSWKVESAIGHDRSEREKAGDDYAARFFVIFDDEPFSRGARAICYVWAGAEPVRATFRNPYISEVATIVLQSGDDRAGVWITEERDVLADYVAAFDERPERITGVAVMVDTDDTGTHATAWFGEVRVWPREAADGN</sequence>
<name>A0AAE4ZC49_9BACT</name>
<dbReference type="Proteomes" id="UP000702544">
    <property type="component" value="Unassembled WGS sequence"/>
</dbReference>
<dbReference type="AlphaFoldDB" id="A0AAE4ZC49"/>
<evidence type="ECO:0000313" key="2">
    <source>
        <dbReference type="EMBL" id="NIR74815.1"/>
    </source>
</evidence>
<evidence type="ECO:0000313" key="3">
    <source>
        <dbReference type="Proteomes" id="UP000702544"/>
    </source>
</evidence>
<dbReference type="EMBL" id="JAACAK010000049">
    <property type="protein sequence ID" value="NIR74815.1"/>
    <property type="molecule type" value="Genomic_DNA"/>
</dbReference>
<comment type="caution">
    <text evidence="2">The sequence shown here is derived from an EMBL/GenBank/DDBJ whole genome shotgun (WGS) entry which is preliminary data.</text>
</comment>
<reference evidence="2 3" key="1">
    <citation type="submission" date="2020-01" db="EMBL/GenBank/DDBJ databases">
        <title>Genomes assembled from Gulf of Kutch pelagic sediment metagenomes.</title>
        <authorList>
            <person name="Chandrashekar M."/>
            <person name="Mahajan M.S."/>
            <person name="Dave K.J."/>
            <person name="Vatsa P."/>
            <person name="Nathani N.M."/>
        </authorList>
    </citation>
    <scope>NUCLEOTIDE SEQUENCE [LARGE SCALE GENOMIC DNA]</scope>
    <source>
        <strain evidence="2">KS3-K002</strain>
    </source>
</reference>
<dbReference type="Pfam" id="PF11249">
    <property type="entry name" value="DUF3047"/>
    <property type="match status" value="1"/>
</dbReference>
<protein>
    <submittedName>
        <fullName evidence="2">DUF3047 domain-containing protein</fullName>
    </submittedName>
</protein>
<proteinExistence type="predicted"/>
<dbReference type="InterPro" id="IPR021409">
    <property type="entry name" value="DUF3047"/>
</dbReference>